<comment type="caution">
    <text evidence="1">The sequence shown here is derived from an EMBL/GenBank/DDBJ whole genome shotgun (WGS) entry which is preliminary data.</text>
</comment>
<dbReference type="EMBL" id="LAZR01006283">
    <property type="protein sequence ID" value="KKM93312.1"/>
    <property type="molecule type" value="Genomic_DNA"/>
</dbReference>
<proteinExistence type="predicted"/>
<dbReference type="AlphaFoldDB" id="A0A0F9PJ57"/>
<accession>A0A0F9PJ57</accession>
<protein>
    <submittedName>
        <fullName evidence="1">Uncharacterized protein</fullName>
    </submittedName>
</protein>
<sequence length="61" mass="6819">MNETNDMVDPKKKPIYVSANTHALLVAATEHSGQKLWVVADRAIREAVKQMERRAEASQPS</sequence>
<reference evidence="1" key="1">
    <citation type="journal article" date="2015" name="Nature">
        <title>Complex archaea that bridge the gap between prokaryotes and eukaryotes.</title>
        <authorList>
            <person name="Spang A."/>
            <person name="Saw J.H."/>
            <person name="Jorgensen S.L."/>
            <person name="Zaremba-Niedzwiedzka K."/>
            <person name="Martijn J."/>
            <person name="Lind A.E."/>
            <person name="van Eijk R."/>
            <person name="Schleper C."/>
            <person name="Guy L."/>
            <person name="Ettema T.J."/>
        </authorList>
    </citation>
    <scope>NUCLEOTIDE SEQUENCE</scope>
</reference>
<name>A0A0F9PJ57_9ZZZZ</name>
<evidence type="ECO:0000313" key="1">
    <source>
        <dbReference type="EMBL" id="KKM93312.1"/>
    </source>
</evidence>
<organism evidence="1">
    <name type="scientific">marine sediment metagenome</name>
    <dbReference type="NCBI Taxonomy" id="412755"/>
    <lineage>
        <taxon>unclassified sequences</taxon>
        <taxon>metagenomes</taxon>
        <taxon>ecological metagenomes</taxon>
    </lineage>
</organism>
<gene>
    <name evidence="1" type="ORF">LCGC14_1209640</name>
</gene>